<dbReference type="SUPFAM" id="SSF53756">
    <property type="entry name" value="UDP-Glycosyltransferase/glycogen phosphorylase"/>
    <property type="match status" value="1"/>
</dbReference>
<organism evidence="1 2">
    <name type="scientific">Pontiella agarivorans</name>
    <dbReference type="NCBI Taxonomy" id="3038953"/>
    <lineage>
        <taxon>Bacteria</taxon>
        <taxon>Pseudomonadati</taxon>
        <taxon>Kiritimatiellota</taxon>
        <taxon>Kiritimatiellia</taxon>
        <taxon>Kiritimatiellales</taxon>
        <taxon>Pontiellaceae</taxon>
        <taxon>Pontiella</taxon>
    </lineage>
</organism>
<dbReference type="CDD" id="cd03801">
    <property type="entry name" value="GT4_PimA-like"/>
    <property type="match status" value="1"/>
</dbReference>
<name>A0ABU5MTC4_9BACT</name>
<dbReference type="Proteomes" id="UP001290861">
    <property type="component" value="Unassembled WGS sequence"/>
</dbReference>
<evidence type="ECO:0000313" key="1">
    <source>
        <dbReference type="EMBL" id="MDZ8117331.1"/>
    </source>
</evidence>
<evidence type="ECO:0000313" key="2">
    <source>
        <dbReference type="Proteomes" id="UP001290861"/>
    </source>
</evidence>
<dbReference type="EC" id="2.4.-.-" evidence="1"/>
<comment type="caution">
    <text evidence="1">The sequence shown here is derived from an EMBL/GenBank/DDBJ whole genome shotgun (WGS) entry which is preliminary data.</text>
</comment>
<dbReference type="Pfam" id="PF13692">
    <property type="entry name" value="Glyco_trans_1_4"/>
    <property type="match status" value="1"/>
</dbReference>
<reference evidence="1 2" key="1">
    <citation type="journal article" date="2024" name="Appl. Environ. Microbiol.">
        <title>Pontiella agarivorans sp. nov., a novel marine anaerobic bacterium capable of degrading macroalgal polysaccharides and fixing nitrogen.</title>
        <authorList>
            <person name="Liu N."/>
            <person name="Kivenson V."/>
            <person name="Peng X."/>
            <person name="Cui Z."/>
            <person name="Lankiewicz T.S."/>
            <person name="Gosselin K.M."/>
            <person name="English C.J."/>
            <person name="Blair E.M."/>
            <person name="O'Malley M.A."/>
            <person name="Valentine D.L."/>
        </authorList>
    </citation>
    <scope>NUCLEOTIDE SEQUENCE [LARGE SCALE GENOMIC DNA]</scope>
    <source>
        <strain evidence="1 2">NLcol2</strain>
    </source>
</reference>
<keyword evidence="1" id="KW-0328">Glycosyltransferase</keyword>
<sequence length="377" mass="42858">MKSVVVYTRVTADYRLSFYKELNEILKGKGVSLKVCSGESRAHESLRSCVEKLPFGMKLHNQYIGKLCWTIGLKSHAKNADVFISEQASSLIQTYFIFAFKKFFGVRHTAFWGHGENLNTENPQWFRSAWKRYWLTKVDWWFAYTMETKRLLVESGFPSHSITDVQNSIDTSELKDALSTESAESIAVRFEEIFGAPRLEGQRVGIFCARLVPLKWIPFLLRSIEIMHEKMPDFRMLIIGDGVDRDLVKSFCITNSWCKWLGAVHGVERVKYFAIADIFINPGMTGLAVVDAFSAGIPYATTNNNIHSPEISYLENGINGIMTDPSEEAFAEAVFSVLNTSKLKKMKKHAKESGKNYTVEHMAKRYAEGVVALLEKK</sequence>
<dbReference type="PANTHER" id="PTHR12526">
    <property type="entry name" value="GLYCOSYLTRANSFERASE"/>
    <property type="match status" value="1"/>
</dbReference>
<keyword evidence="2" id="KW-1185">Reference proteome</keyword>
<dbReference type="RefSeq" id="WP_322607132.1">
    <property type="nucleotide sequence ID" value="NZ_JARVCO010000002.1"/>
</dbReference>
<accession>A0ABU5MTC4</accession>
<gene>
    <name evidence="1" type="ORF">P9H32_01720</name>
</gene>
<keyword evidence="1" id="KW-0808">Transferase</keyword>
<dbReference type="EMBL" id="JARVCO010000002">
    <property type="protein sequence ID" value="MDZ8117331.1"/>
    <property type="molecule type" value="Genomic_DNA"/>
</dbReference>
<dbReference type="GO" id="GO:0016757">
    <property type="term" value="F:glycosyltransferase activity"/>
    <property type="evidence" value="ECO:0007669"/>
    <property type="project" value="UniProtKB-KW"/>
</dbReference>
<proteinExistence type="predicted"/>
<protein>
    <submittedName>
        <fullName evidence="1">Glycosyltransferase family 4 protein</fullName>
        <ecNumber evidence="1">2.4.-.-</ecNumber>
    </submittedName>
</protein>
<dbReference type="Gene3D" id="3.40.50.2000">
    <property type="entry name" value="Glycogen Phosphorylase B"/>
    <property type="match status" value="2"/>
</dbReference>